<keyword evidence="2 3" id="KW-0961">Cell wall biogenesis/degradation</keyword>
<proteinExistence type="inferred from homology"/>
<dbReference type="SUPFAM" id="SSF50685">
    <property type="entry name" value="Barwin-like endoglucanases"/>
    <property type="match status" value="1"/>
</dbReference>
<dbReference type="KEGG" id="tsy:THSYN_27655"/>
<evidence type="ECO:0000256" key="4">
    <source>
        <dbReference type="RuleBase" id="RU003495"/>
    </source>
</evidence>
<dbReference type="GO" id="GO:0008932">
    <property type="term" value="F:lytic endotransglycosylase activity"/>
    <property type="evidence" value="ECO:0007669"/>
    <property type="project" value="UniProtKB-UniRule"/>
</dbReference>
<evidence type="ECO:0000313" key="6">
    <source>
        <dbReference type="EMBL" id="AUB84980.1"/>
    </source>
</evidence>
<evidence type="ECO:0000256" key="3">
    <source>
        <dbReference type="HAMAP-Rule" id="MF_02071"/>
    </source>
</evidence>
<evidence type="ECO:0000256" key="1">
    <source>
        <dbReference type="ARBA" id="ARBA00023239"/>
    </source>
</evidence>
<gene>
    <name evidence="3" type="primary">rlpA</name>
    <name evidence="6" type="ORF">THSYN_27655</name>
</gene>
<dbReference type="EC" id="4.2.2.-" evidence="3"/>
<dbReference type="Pfam" id="PF03330">
    <property type="entry name" value="DPBB_1"/>
    <property type="match status" value="1"/>
</dbReference>
<dbReference type="OrthoDB" id="9779128at2"/>
<dbReference type="InterPro" id="IPR036908">
    <property type="entry name" value="RlpA-like_sf"/>
</dbReference>
<dbReference type="AlphaFoldDB" id="A0A2K8UHF1"/>
<name>A0A2K8UHF1_9GAMM</name>
<dbReference type="HAMAP" id="MF_02071">
    <property type="entry name" value="RlpA"/>
    <property type="match status" value="1"/>
</dbReference>
<protein>
    <recommendedName>
        <fullName evidence="3">Endolytic peptidoglycan transglycosylase RlpA</fullName>
        <ecNumber evidence="3">4.2.2.-</ecNumber>
    </recommendedName>
</protein>
<dbReference type="InterPro" id="IPR009009">
    <property type="entry name" value="RlpA-like_DPBB"/>
</dbReference>
<sequence length="132" mass="14137">MSALAVPMLVASVEARASLYQEQAATSQAGVASYYADRFHGRRTASGARYDRNGFSAAHRTLALGTQVRVTDLGSGDSVVVRINDRGPFARGRVIDLSRAAAAEIGLTRKGLSEVRLEVLNRSQPLTLSDVF</sequence>
<dbReference type="EMBL" id="CP020370">
    <property type="protein sequence ID" value="AUB84980.1"/>
    <property type="molecule type" value="Genomic_DNA"/>
</dbReference>
<keyword evidence="1 3" id="KW-0456">Lyase</keyword>
<dbReference type="GO" id="GO:0000270">
    <property type="term" value="P:peptidoglycan metabolic process"/>
    <property type="evidence" value="ECO:0007669"/>
    <property type="project" value="UniProtKB-UniRule"/>
</dbReference>
<evidence type="ECO:0000256" key="2">
    <source>
        <dbReference type="ARBA" id="ARBA00023316"/>
    </source>
</evidence>
<dbReference type="NCBIfam" id="TIGR00413">
    <property type="entry name" value="rlpA"/>
    <property type="match status" value="1"/>
</dbReference>
<accession>A0A2K8UHF1</accession>
<evidence type="ECO:0000313" key="7">
    <source>
        <dbReference type="Proteomes" id="UP000232638"/>
    </source>
</evidence>
<dbReference type="InterPro" id="IPR012997">
    <property type="entry name" value="RplA"/>
</dbReference>
<organism evidence="6 7">
    <name type="scientific">Candidatus Thiodictyon syntrophicum</name>
    <dbReference type="NCBI Taxonomy" id="1166950"/>
    <lineage>
        <taxon>Bacteria</taxon>
        <taxon>Pseudomonadati</taxon>
        <taxon>Pseudomonadota</taxon>
        <taxon>Gammaproteobacteria</taxon>
        <taxon>Chromatiales</taxon>
        <taxon>Chromatiaceae</taxon>
        <taxon>Thiodictyon</taxon>
    </lineage>
</organism>
<dbReference type="PANTHER" id="PTHR34183:SF8">
    <property type="entry name" value="ENDOLYTIC PEPTIDOGLYCAN TRANSGLYCOSYLASE RLPA-RELATED"/>
    <property type="match status" value="1"/>
</dbReference>
<reference evidence="6 7" key="1">
    <citation type="submission" date="2017-03" db="EMBL/GenBank/DDBJ databases">
        <title>Complete genome sequence of Candidatus 'Thiodictyon syntrophicum' sp. nov. strain Cad16T, a photolithoautotroph purple sulfur bacterium isolated from an alpine meromictic lake.</title>
        <authorList>
            <person name="Luedin S.M."/>
            <person name="Pothier J.F."/>
            <person name="Danza F."/>
            <person name="Storelli N."/>
            <person name="Wittwer M."/>
            <person name="Tonolla M."/>
        </authorList>
    </citation>
    <scope>NUCLEOTIDE SEQUENCE [LARGE SCALE GENOMIC DNA]</scope>
    <source>
        <strain evidence="6 7">Cad16T</strain>
    </source>
</reference>
<dbReference type="GO" id="GO:0071555">
    <property type="term" value="P:cell wall organization"/>
    <property type="evidence" value="ECO:0007669"/>
    <property type="project" value="UniProtKB-KW"/>
</dbReference>
<dbReference type="Proteomes" id="UP000232638">
    <property type="component" value="Chromosome"/>
</dbReference>
<dbReference type="InterPro" id="IPR034718">
    <property type="entry name" value="RlpA"/>
</dbReference>
<feature type="domain" description="RlpA-like protein double-psi beta-barrel" evidence="5">
    <location>
        <begin position="28"/>
        <end position="116"/>
    </location>
</feature>
<evidence type="ECO:0000259" key="5">
    <source>
        <dbReference type="Pfam" id="PF03330"/>
    </source>
</evidence>
<dbReference type="PANTHER" id="PTHR34183">
    <property type="entry name" value="ENDOLYTIC PEPTIDOGLYCAN TRANSGLYCOSYLASE RLPA"/>
    <property type="match status" value="1"/>
</dbReference>
<dbReference type="CDD" id="cd22268">
    <property type="entry name" value="DPBB_RlpA-like"/>
    <property type="match status" value="1"/>
</dbReference>
<comment type="similarity">
    <text evidence="3 4">Belongs to the RlpA family.</text>
</comment>
<dbReference type="Gene3D" id="2.40.40.10">
    <property type="entry name" value="RlpA-like domain"/>
    <property type="match status" value="1"/>
</dbReference>
<comment type="function">
    <text evidence="3">Lytic transglycosylase with a strong preference for naked glycan strands that lack stem peptides.</text>
</comment>
<keyword evidence="7" id="KW-1185">Reference proteome</keyword>